<keyword evidence="2" id="KW-1185">Reference proteome</keyword>
<comment type="caution">
    <text evidence="1">The sequence shown here is derived from an EMBL/GenBank/DDBJ whole genome shotgun (WGS) entry which is preliminary data.</text>
</comment>
<evidence type="ECO:0000313" key="2">
    <source>
        <dbReference type="Proteomes" id="UP001367316"/>
    </source>
</evidence>
<evidence type="ECO:0000313" key="1">
    <source>
        <dbReference type="EMBL" id="KAK7611894.1"/>
    </source>
</evidence>
<name>A0ABR1NAP2_9PEZI</name>
<proteinExistence type="predicted"/>
<dbReference type="EMBL" id="JBBPBF010000012">
    <property type="protein sequence ID" value="KAK7611894.1"/>
    <property type="molecule type" value="Genomic_DNA"/>
</dbReference>
<organism evidence="1 2">
    <name type="scientific">Phyllosticta paracitricarpa</name>
    <dbReference type="NCBI Taxonomy" id="2016321"/>
    <lineage>
        <taxon>Eukaryota</taxon>
        <taxon>Fungi</taxon>
        <taxon>Dikarya</taxon>
        <taxon>Ascomycota</taxon>
        <taxon>Pezizomycotina</taxon>
        <taxon>Dothideomycetes</taxon>
        <taxon>Dothideomycetes incertae sedis</taxon>
        <taxon>Botryosphaeriales</taxon>
        <taxon>Phyllostictaceae</taxon>
        <taxon>Phyllosticta</taxon>
    </lineage>
</organism>
<gene>
    <name evidence="1" type="ORF">JOL62DRAFT_51408</name>
</gene>
<sequence length="297" mass="32711">MVPVEPEAGQPVRGTSESPVGFLVPAAHLDMPASRLALPRPCRRTAFPKTALAQGLRRIWNTRHCTLQYKAHCFQQLLCLLRCNPARDRLAASSLMDMTMCTQSEIHWLAGPRLSSRSLEGTHGQAPRHVPCSLDLLALDVAVAVAADRSRDHRLAWHFQPQRERLTILPGPRCRGDAGSIRILNVQRGMPTDWRRRRGRELTGRGSSLPTALRTSDRSAPQFCWFGRAAAGRVAASAHATTASWLSKDFHDRLSASGRTDCQRRESHSIWSRAANGTASLAGLHGSGKQQKVALQC</sequence>
<reference evidence="1 2" key="1">
    <citation type="submission" date="2024-04" db="EMBL/GenBank/DDBJ databases">
        <title>Phyllosticta paracitricarpa is synonymous to the EU quarantine fungus P. citricarpa based on phylogenomic analyses.</title>
        <authorList>
            <consortium name="Lawrence Berkeley National Laboratory"/>
            <person name="Van ingen-buijs V.A."/>
            <person name="Van westerhoven A.C."/>
            <person name="Haridas S."/>
            <person name="Skiadas P."/>
            <person name="Martin F."/>
            <person name="Groenewald J.Z."/>
            <person name="Crous P.W."/>
            <person name="Seidl M.F."/>
        </authorList>
    </citation>
    <scope>NUCLEOTIDE SEQUENCE [LARGE SCALE GENOMIC DNA]</scope>
    <source>
        <strain evidence="1 2">CBS 141358</strain>
    </source>
</reference>
<dbReference type="Proteomes" id="UP001367316">
    <property type="component" value="Unassembled WGS sequence"/>
</dbReference>
<accession>A0ABR1NAP2</accession>
<protein>
    <submittedName>
        <fullName evidence="1">Uncharacterized protein</fullName>
    </submittedName>
</protein>